<evidence type="ECO:0000313" key="2">
    <source>
        <dbReference type="Proteomes" id="UP001056778"/>
    </source>
</evidence>
<name>A0ACB9TRT2_HOLOL</name>
<dbReference type="Proteomes" id="UP001056778">
    <property type="component" value="Chromosome 1"/>
</dbReference>
<comment type="caution">
    <text evidence="1">The sequence shown here is derived from an EMBL/GenBank/DDBJ whole genome shotgun (WGS) entry which is preliminary data.</text>
</comment>
<reference evidence="1" key="1">
    <citation type="submission" date="2022-04" db="EMBL/GenBank/DDBJ databases">
        <title>Chromosome-scale genome assembly of Holotrichia oblita Faldermann.</title>
        <authorList>
            <person name="Rongchong L."/>
        </authorList>
    </citation>
    <scope>NUCLEOTIDE SEQUENCE</scope>
    <source>
        <strain evidence="1">81SQS9</strain>
    </source>
</reference>
<organism evidence="1 2">
    <name type="scientific">Holotrichia oblita</name>
    <name type="common">Chafer beetle</name>
    <dbReference type="NCBI Taxonomy" id="644536"/>
    <lineage>
        <taxon>Eukaryota</taxon>
        <taxon>Metazoa</taxon>
        <taxon>Ecdysozoa</taxon>
        <taxon>Arthropoda</taxon>
        <taxon>Hexapoda</taxon>
        <taxon>Insecta</taxon>
        <taxon>Pterygota</taxon>
        <taxon>Neoptera</taxon>
        <taxon>Endopterygota</taxon>
        <taxon>Coleoptera</taxon>
        <taxon>Polyphaga</taxon>
        <taxon>Scarabaeiformia</taxon>
        <taxon>Scarabaeidae</taxon>
        <taxon>Melolonthinae</taxon>
        <taxon>Holotrichia</taxon>
    </lineage>
</organism>
<protein>
    <submittedName>
        <fullName evidence="1">Complement component-related sushi domain-containing</fullName>
    </submittedName>
</protein>
<evidence type="ECO:0000313" key="1">
    <source>
        <dbReference type="EMBL" id="KAI4469496.1"/>
    </source>
</evidence>
<keyword evidence="2" id="KW-1185">Reference proteome</keyword>
<proteinExistence type="predicted"/>
<sequence length="984" mass="107996">MLHCVWSELFVKRISYLNNALTYLQTKLNCGHPAVPVNAKVTLSSTTLSPGTIATYLCDEGYETFGSTQITCSSAGQWVGDLPFCGTNIAFRKPANQSTTVRGGNAQNANDGEKSTEHDGKRCTETQKEVSPFWQVDLLRPYAIKVVRVTTRGCCGHQPLQDLEIRVGNSSSDLQRNPLCAWFPGTIDEGITKTFTCARVLVGQYVFLQLVGVEGSLSLCEVEIFSTDEFSVDRCAPRSAPEDTQLAAFDHNCYEFGVGRGGSFEEARTQCRNHGGDLVHGMTPAATSFLYAELERRKSNLKTQLVWIGVQKDPGLVAKTWKWVNEPSSCGSPDKLINTTISGKNYSVSASIKYNCPIGHMLEGNQNRTCATDGFWTGRAPSCKYVDCGPLPQLDHGTVRLEDNRTSHGAKAVYTCHENYTLIGREERFCLDDGLWSESSPQCLFDWCPNPPAIPGGIVNVTGRRAGDTATYTCQSGYILFGQGILSCGLGGEWSGKSPSCKFVDCGAPPNIDHGKYELKNGTTTVLSYLEYSCHPDYWLAGEHNQHCTREGKWSADAPSCELIVCDEPEVPEGSYVVGYDFNIHSSIIYHCEEGFILRGDAERTCEGEGDSGWSGITPRCEYIDCGKVSPLLYGNVEYVNDTTYLGSQLMYSCVNNYRLNGVPKRTCLENKQWSDFAPKCEDVDCGNPPKLSNGKVTLASNATYYGALALYSCEANFERDGVSRRLCLENGTWSSDVPVCKEIQCKAPDSIEDMKVQVSTHSVGGVAHYSCPKGHVMQGNSTRICLKDGIWTGRAPICNPIDCKMPGKIENGRVIVMNGTTYNSAIEYHCVPQYVRIGPYLRKCMDNSEWSGGRTALRIDGRGTTRINLGTNIGIGAGVILFLLLIIGITYFKLRKATPVKNTENVESAERKEDRNAAVMSYATLSDRNGYSHGQIPRMYGNMNGESLYDSPYEETGRDSGTYEPEPVGRNGSVVTINGVAVR</sequence>
<gene>
    <name evidence="1" type="ORF">MML48_1g02512</name>
</gene>
<dbReference type="EMBL" id="CM043015">
    <property type="protein sequence ID" value="KAI4469496.1"/>
    <property type="molecule type" value="Genomic_DNA"/>
</dbReference>
<accession>A0ACB9TRT2</accession>